<dbReference type="PROSITE" id="PS00107">
    <property type="entry name" value="PROTEIN_KINASE_ATP"/>
    <property type="match status" value="1"/>
</dbReference>
<dbReference type="InterPro" id="IPR000719">
    <property type="entry name" value="Prot_kinase_dom"/>
</dbReference>
<name>A0A3G5A311_9VIRU</name>
<keyword evidence="1" id="KW-0547">Nucleotide-binding</keyword>
<gene>
    <name evidence="3" type="ORF">Harvfovirus45_9</name>
</gene>
<protein>
    <recommendedName>
        <fullName evidence="2">Protein kinase domain-containing protein</fullName>
    </recommendedName>
</protein>
<dbReference type="InterPro" id="IPR017441">
    <property type="entry name" value="Protein_kinase_ATP_BS"/>
</dbReference>
<dbReference type="GO" id="GO:0004672">
    <property type="term" value="F:protein kinase activity"/>
    <property type="evidence" value="ECO:0007669"/>
    <property type="project" value="InterPro"/>
</dbReference>
<evidence type="ECO:0000259" key="2">
    <source>
        <dbReference type="PROSITE" id="PS50011"/>
    </source>
</evidence>
<evidence type="ECO:0000313" key="3">
    <source>
        <dbReference type="EMBL" id="AYV81612.1"/>
    </source>
</evidence>
<feature type="binding site" evidence="1">
    <location>
        <position position="98"/>
    </location>
    <ligand>
        <name>ATP</name>
        <dbReference type="ChEBI" id="CHEBI:30616"/>
    </ligand>
</feature>
<dbReference type="GO" id="GO:0005524">
    <property type="term" value="F:ATP binding"/>
    <property type="evidence" value="ECO:0007669"/>
    <property type="project" value="UniProtKB-UniRule"/>
</dbReference>
<accession>A0A3G5A311</accession>
<evidence type="ECO:0000256" key="1">
    <source>
        <dbReference type="PROSITE-ProRule" id="PRU10141"/>
    </source>
</evidence>
<dbReference type="InterPro" id="IPR011009">
    <property type="entry name" value="Kinase-like_dom_sf"/>
</dbReference>
<dbReference type="PROSITE" id="PS50011">
    <property type="entry name" value="PROTEIN_KINASE_DOM"/>
    <property type="match status" value="1"/>
</dbReference>
<feature type="domain" description="Protein kinase" evidence="2">
    <location>
        <begin position="69"/>
        <end position="240"/>
    </location>
</feature>
<dbReference type="SUPFAM" id="SSF56112">
    <property type="entry name" value="Protein kinase-like (PK-like)"/>
    <property type="match status" value="1"/>
</dbReference>
<organism evidence="3">
    <name type="scientific">Harvfovirus sp</name>
    <dbReference type="NCBI Taxonomy" id="2487768"/>
    <lineage>
        <taxon>Viruses</taxon>
        <taxon>Varidnaviria</taxon>
        <taxon>Bamfordvirae</taxon>
        <taxon>Nucleocytoviricota</taxon>
        <taxon>Megaviricetes</taxon>
        <taxon>Imitervirales</taxon>
        <taxon>Mimiviridae</taxon>
        <taxon>Klosneuvirinae</taxon>
    </lineage>
</organism>
<sequence>MNKVLIGLLIVGCAVVVLYTIDLSSEKPEFAPSALQECNKFKDITTCQYYDGKQKYFRTIQANKIKNYSLTDEFIGSGSYGDVYVGKDMDTGESIAIKRVMTKGNEMACLNLMEMYLGHTRHYILMKKARGEAYSTVLYQKHSTEKFIKMHSAITKKFSELKAKKISQEDPYPRHIFISENATNNEFTVDIIDYGLCLINPPSYEDIYRLNTILLRFYYLGDEFYNYIKKLTRSDSYEYI</sequence>
<keyword evidence="1" id="KW-0067">ATP-binding</keyword>
<reference evidence="3" key="1">
    <citation type="submission" date="2018-10" db="EMBL/GenBank/DDBJ databases">
        <title>Hidden diversity of soil giant viruses.</title>
        <authorList>
            <person name="Schulz F."/>
            <person name="Alteio L."/>
            <person name="Goudeau D."/>
            <person name="Ryan E.M."/>
            <person name="Malmstrom R.R."/>
            <person name="Blanchard J."/>
            <person name="Woyke T."/>
        </authorList>
    </citation>
    <scope>NUCLEOTIDE SEQUENCE</scope>
    <source>
        <strain evidence="3">HAV1</strain>
    </source>
</reference>
<proteinExistence type="predicted"/>
<dbReference type="Gene3D" id="1.10.510.10">
    <property type="entry name" value="Transferase(Phosphotransferase) domain 1"/>
    <property type="match status" value="1"/>
</dbReference>
<dbReference type="EMBL" id="MK072287">
    <property type="protein sequence ID" value="AYV81612.1"/>
    <property type="molecule type" value="Genomic_DNA"/>
</dbReference>